<comment type="caution">
    <text evidence="2">The sequence shown here is derived from an EMBL/GenBank/DDBJ whole genome shotgun (WGS) entry which is preliminary data.</text>
</comment>
<name>A0A8S3QKT2_MYTED</name>
<gene>
    <name evidence="2" type="ORF">MEDL_10966</name>
</gene>
<protein>
    <submittedName>
        <fullName evidence="2">Uncharacterized protein</fullName>
    </submittedName>
</protein>
<dbReference type="EMBL" id="CAJPWZ010000543">
    <property type="protein sequence ID" value="CAG2196032.1"/>
    <property type="molecule type" value="Genomic_DNA"/>
</dbReference>
<dbReference type="InterPro" id="IPR016187">
    <property type="entry name" value="CTDL_fold"/>
</dbReference>
<dbReference type="OrthoDB" id="10358493at2759"/>
<feature type="region of interest" description="Disordered" evidence="1">
    <location>
        <begin position="335"/>
        <end position="365"/>
    </location>
</feature>
<keyword evidence="3" id="KW-1185">Reference proteome</keyword>
<organism evidence="2 3">
    <name type="scientific">Mytilus edulis</name>
    <name type="common">Blue mussel</name>
    <dbReference type="NCBI Taxonomy" id="6550"/>
    <lineage>
        <taxon>Eukaryota</taxon>
        <taxon>Metazoa</taxon>
        <taxon>Spiralia</taxon>
        <taxon>Lophotrochozoa</taxon>
        <taxon>Mollusca</taxon>
        <taxon>Bivalvia</taxon>
        <taxon>Autobranchia</taxon>
        <taxon>Pteriomorphia</taxon>
        <taxon>Mytilida</taxon>
        <taxon>Mytiloidea</taxon>
        <taxon>Mytilidae</taxon>
        <taxon>Mytilinae</taxon>
        <taxon>Mytilus</taxon>
    </lineage>
</organism>
<evidence type="ECO:0000313" key="3">
    <source>
        <dbReference type="Proteomes" id="UP000683360"/>
    </source>
</evidence>
<accession>A0A8S3QKT2</accession>
<dbReference type="Gene3D" id="3.50.4.10">
    <property type="entry name" value="Hepatocyte Growth Factor"/>
    <property type="match status" value="1"/>
</dbReference>
<reference evidence="2" key="1">
    <citation type="submission" date="2021-03" db="EMBL/GenBank/DDBJ databases">
        <authorList>
            <person name="Bekaert M."/>
        </authorList>
    </citation>
    <scope>NUCLEOTIDE SEQUENCE</scope>
</reference>
<sequence length="365" mass="41602">MEEYTYKEAKDSCDRNNASLCKLTTGVQEYLSNGFLINDFHQPYTEITFWTNHNGSKALLIEGQEYYSDFPTSGDSKDELCIYAIYNKNTTIFRWVPIECNSENIKIGHCCYFGVTFIVTRETASNICEKDGGDLLDATKISDAIKRSLYTVPWSDTSVSKFWTQQVVQVEIERSTFPYVQGKETACVYAVIKYDPVQLPKIEFFTGSCNSAKFSFICMRQTNTVSPVRTTLTGEAFFLRWVNMICDLPLIEYSWKSYSVDECIDECYRLMKTGYACAAFEYNLDNSTCRFLDSNFQNNCTKYYSPYWDHYMLTNTKPIIGGSIVYGDEGLTTSGGSSGSHSHESTASCKHFRHTPSNMTDKKQG</sequence>
<dbReference type="SUPFAM" id="SSF56436">
    <property type="entry name" value="C-type lectin-like"/>
    <property type="match status" value="1"/>
</dbReference>
<proteinExistence type="predicted"/>
<dbReference type="Proteomes" id="UP000683360">
    <property type="component" value="Unassembled WGS sequence"/>
</dbReference>
<evidence type="ECO:0000256" key="1">
    <source>
        <dbReference type="SAM" id="MobiDB-lite"/>
    </source>
</evidence>
<dbReference type="AlphaFoldDB" id="A0A8S3QKT2"/>
<dbReference type="SUPFAM" id="SSF57414">
    <property type="entry name" value="Hairpin loop containing domain-like"/>
    <property type="match status" value="1"/>
</dbReference>
<evidence type="ECO:0000313" key="2">
    <source>
        <dbReference type="EMBL" id="CAG2196032.1"/>
    </source>
</evidence>